<protein>
    <submittedName>
        <fullName evidence="1">Uncharacterized protein</fullName>
    </submittedName>
</protein>
<gene>
    <name evidence="1" type="ORF">JCM19231_1801</name>
</gene>
<evidence type="ECO:0000313" key="1">
    <source>
        <dbReference type="EMBL" id="GAM59075.1"/>
    </source>
</evidence>
<accession>A0A0B8NWZ3</accession>
<comment type="caution">
    <text evidence="1">The sequence shown here is derived from an EMBL/GenBank/DDBJ whole genome shotgun (WGS) entry which is preliminary data.</text>
</comment>
<sequence>MYYPGDAFPSMGASMQKYLAGVIDKHALATEFEKYWTSK</sequence>
<reference evidence="1 2" key="1">
    <citation type="submission" date="2015-01" db="EMBL/GenBank/DDBJ databases">
        <title>Vibrio sp. C1 JCM 19231 whole genome shotgun sequence.</title>
        <authorList>
            <person name="Sawabe T."/>
            <person name="Meirelles P."/>
            <person name="Feng G."/>
            <person name="Sayaka M."/>
            <person name="Hattori M."/>
            <person name="Ohkuma M."/>
        </authorList>
    </citation>
    <scope>NUCLEOTIDE SEQUENCE [LARGE SCALE GENOMIC DNA]</scope>
    <source>
        <strain evidence="2">JCM 19231</strain>
    </source>
</reference>
<proteinExistence type="predicted"/>
<reference evidence="1 2" key="2">
    <citation type="submission" date="2015-01" db="EMBL/GenBank/DDBJ databases">
        <authorList>
            <consortium name="NBRP consortium"/>
            <person name="Sawabe T."/>
            <person name="Meirelles P."/>
            <person name="Feng G."/>
            <person name="Sayaka M."/>
            <person name="Hattori M."/>
            <person name="Ohkuma M."/>
        </authorList>
    </citation>
    <scope>NUCLEOTIDE SEQUENCE [LARGE SCALE GENOMIC DNA]</scope>
    <source>
        <strain evidence="2">JCM 19231</strain>
    </source>
</reference>
<evidence type="ECO:0000313" key="2">
    <source>
        <dbReference type="Proteomes" id="UP000031671"/>
    </source>
</evidence>
<keyword evidence="2" id="KW-1185">Reference proteome</keyword>
<dbReference type="Proteomes" id="UP000031671">
    <property type="component" value="Unassembled WGS sequence"/>
</dbReference>
<dbReference type="AlphaFoldDB" id="A0A0B8NWZ3"/>
<dbReference type="EMBL" id="BBRZ01000122">
    <property type="protein sequence ID" value="GAM59075.1"/>
    <property type="molecule type" value="Genomic_DNA"/>
</dbReference>
<name>A0A0B8NWZ3_9VIBR</name>
<organism evidence="1 2">
    <name type="scientific">Vibrio ishigakensis</name>
    <dbReference type="NCBI Taxonomy" id="1481914"/>
    <lineage>
        <taxon>Bacteria</taxon>
        <taxon>Pseudomonadati</taxon>
        <taxon>Pseudomonadota</taxon>
        <taxon>Gammaproteobacteria</taxon>
        <taxon>Vibrionales</taxon>
        <taxon>Vibrionaceae</taxon>
        <taxon>Vibrio</taxon>
    </lineage>
</organism>